<protein>
    <submittedName>
        <fullName evidence="2">Topoisomerase IA-like protein</fullName>
    </submittedName>
</protein>
<dbReference type="Proteomes" id="UP000570514">
    <property type="component" value="Unassembled WGS sequence"/>
</dbReference>
<feature type="region of interest" description="Disordered" evidence="1">
    <location>
        <begin position="52"/>
        <end position="86"/>
    </location>
</feature>
<dbReference type="EMBL" id="JAASRM010000001">
    <property type="protein sequence ID" value="NIK90192.1"/>
    <property type="molecule type" value="Genomic_DNA"/>
</dbReference>
<dbReference type="GO" id="GO:0016853">
    <property type="term" value="F:isomerase activity"/>
    <property type="evidence" value="ECO:0007669"/>
    <property type="project" value="UniProtKB-KW"/>
</dbReference>
<feature type="compositionally biased region" description="Basic residues" evidence="1">
    <location>
        <begin position="69"/>
        <end position="86"/>
    </location>
</feature>
<evidence type="ECO:0000256" key="1">
    <source>
        <dbReference type="SAM" id="MobiDB-lite"/>
    </source>
</evidence>
<evidence type="ECO:0000313" key="3">
    <source>
        <dbReference type="Proteomes" id="UP000570514"/>
    </source>
</evidence>
<comment type="caution">
    <text evidence="2">The sequence shown here is derived from an EMBL/GenBank/DDBJ whole genome shotgun (WGS) entry which is preliminary data.</text>
</comment>
<sequence length="86" mass="9247">MKQPDDFGVFKPTLSRGETKAEMTDRTVKEFLDKEAAATEAKTARLRAARLALEAERAANPPPPEAKPAKKTAAKKAAPKRAKSAA</sequence>
<keyword evidence="3" id="KW-1185">Reference proteome</keyword>
<gene>
    <name evidence="2" type="ORF">FHS83_003510</name>
</gene>
<evidence type="ECO:0000313" key="2">
    <source>
        <dbReference type="EMBL" id="NIK90192.1"/>
    </source>
</evidence>
<feature type="region of interest" description="Disordered" evidence="1">
    <location>
        <begin position="1"/>
        <end position="22"/>
    </location>
</feature>
<dbReference type="AlphaFoldDB" id="A0A846N4T2"/>
<dbReference type="RefSeq" id="WP_167084543.1">
    <property type="nucleotide sequence ID" value="NZ_BAAADC010000001.1"/>
</dbReference>
<proteinExistence type="predicted"/>
<organism evidence="2 3">
    <name type="scientific">Rhizomicrobium palustre</name>
    <dbReference type="NCBI Taxonomy" id="189966"/>
    <lineage>
        <taxon>Bacteria</taxon>
        <taxon>Pseudomonadati</taxon>
        <taxon>Pseudomonadota</taxon>
        <taxon>Alphaproteobacteria</taxon>
        <taxon>Micropepsales</taxon>
        <taxon>Micropepsaceae</taxon>
        <taxon>Rhizomicrobium</taxon>
    </lineage>
</organism>
<reference evidence="2 3" key="1">
    <citation type="submission" date="2020-03" db="EMBL/GenBank/DDBJ databases">
        <title>Genomic Encyclopedia of Type Strains, Phase IV (KMG-IV): sequencing the most valuable type-strain genomes for metagenomic binning, comparative biology and taxonomic classification.</title>
        <authorList>
            <person name="Goeker M."/>
        </authorList>
    </citation>
    <scope>NUCLEOTIDE SEQUENCE [LARGE SCALE GENOMIC DNA]</scope>
    <source>
        <strain evidence="2 3">DSM 19867</strain>
    </source>
</reference>
<name>A0A846N4T2_9PROT</name>
<accession>A0A846N4T2</accession>
<keyword evidence="2" id="KW-0413">Isomerase</keyword>